<accession>A0AAX2IMC4</accession>
<feature type="chain" id="PRO_5044016177" evidence="3">
    <location>
        <begin position="21"/>
        <end position="570"/>
    </location>
</feature>
<dbReference type="SMART" id="SM00028">
    <property type="entry name" value="TPR"/>
    <property type="match status" value="4"/>
</dbReference>
<evidence type="ECO:0000313" key="6">
    <source>
        <dbReference type="EMBL" id="SQA90899.1"/>
    </source>
</evidence>
<reference evidence="5 7" key="1">
    <citation type="submission" date="2017-02" db="EMBL/GenBank/DDBJ databases">
        <authorList>
            <person name="Varghese N."/>
            <person name="Submissions S."/>
        </authorList>
    </citation>
    <scope>NUCLEOTIDE SEQUENCE [LARGE SCALE GENOMIC DNA]</scope>
    <source>
        <strain evidence="5 7">DSM 16775</strain>
    </source>
</reference>
<dbReference type="EMBL" id="FUZE01000022">
    <property type="protein sequence ID" value="SKC03507.1"/>
    <property type="molecule type" value="Genomic_DNA"/>
</dbReference>
<keyword evidence="7" id="KW-1185">Reference proteome</keyword>
<sequence>MKKYSCFLVLFSLLSHLLFSQQKEENTYREIRKGYEKMAIDDIDAMPQVRHYIQKAIKEKNFRKLIQGYRDARQFDLQNKMKYADSAIQVSLKHGSSDDISKDYLSKGIIYYFYQKKYKLALDEYLKAYKYSKGSEDQYNNYKVIYHLGIVKAHLGYYDEALEHFKECLTFYSSDHAENLHANEKFNYKRAYLNSLHQTTVINRYLKNFEKSDSLSKIGYEMTKNNKDFSLENSYFLKCMGIVEFQNKDYEKSERSLNEALPILLKRKDFAWSSVVYYYLGKINEAQNDSDHAILNYCEIDSIFTKHQVILPEVVTSYSYLIGYYKNKNVQKQLYYTNQLLRADSLLTKDFSYLSSTLHKDYDRRTLIDEKEQILRSGNKKIMIAQILIFSGSIIIIFFTVRFFRDRKIKRKYETLQKRIADGTYNLKDVVKDIVEEDTEGYLRKTSISPEMTLEIRDKLMKFEDELQFKKKGLTQKSIAVKLGTNSHYLSVYINENKGMNFNKYMAELRINYITNLLNTNNKFLNYTIEALAEECGIAARQNFSNLFFEINGIRPTDYIKNRKKELGLS</sequence>
<dbReference type="Proteomes" id="UP000251937">
    <property type="component" value="Unassembled WGS sequence"/>
</dbReference>
<dbReference type="PROSITE" id="PS01124">
    <property type="entry name" value="HTH_ARAC_FAMILY_2"/>
    <property type="match status" value="1"/>
</dbReference>
<keyword evidence="2" id="KW-1133">Transmembrane helix</keyword>
<name>A0AAX2IMC4_9FLAO</name>
<evidence type="ECO:0000256" key="3">
    <source>
        <dbReference type="SAM" id="SignalP"/>
    </source>
</evidence>
<dbReference type="GO" id="GO:0003700">
    <property type="term" value="F:DNA-binding transcription factor activity"/>
    <property type="evidence" value="ECO:0007669"/>
    <property type="project" value="InterPro"/>
</dbReference>
<organism evidence="6 8">
    <name type="scientific">Chryseobacterium balustinum</name>
    <dbReference type="NCBI Taxonomy" id="246"/>
    <lineage>
        <taxon>Bacteria</taxon>
        <taxon>Pseudomonadati</taxon>
        <taxon>Bacteroidota</taxon>
        <taxon>Flavobacteriia</taxon>
        <taxon>Flavobacteriales</taxon>
        <taxon>Weeksellaceae</taxon>
        <taxon>Chryseobacterium group</taxon>
        <taxon>Chryseobacterium</taxon>
    </lineage>
</organism>
<dbReference type="Gene3D" id="1.25.40.10">
    <property type="entry name" value="Tetratricopeptide repeat domain"/>
    <property type="match status" value="2"/>
</dbReference>
<feature type="domain" description="HTH araC/xylS-type" evidence="4">
    <location>
        <begin position="458"/>
        <end position="562"/>
    </location>
</feature>
<dbReference type="Gene3D" id="1.10.10.60">
    <property type="entry name" value="Homeodomain-like"/>
    <property type="match status" value="2"/>
</dbReference>
<proteinExistence type="predicted"/>
<dbReference type="InterPro" id="IPR011990">
    <property type="entry name" value="TPR-like_helical_dom_sf"/>
</dbReference>
<dbReference type="RefSeq" id="WP_079466645.1">
    <property type="nucleotide sequence ID" value="NZ_FUZE01000022.1"/>
</dbReference>
<dbReference type="SUPFAM" id="SSF48452">
    <property type="entry name" value="TPR-like"/>
    <property type="match status" value="1"/>
</dbReference>
<dbReference type="Proteomes" id="UP000190669">
    <property type="component" value="Unassembled WGS sequence"/>
</dbReference>
<evidence type="ECO:0000313" key="8">
    <source>
        <dbReference type="Proteomes" id="UP000251937"/>
    </source>
</evidence>
<evidence type="ECO:0000256" key="1">
    <source>
        <dbReference type="PROSITE-ProRule" id="PRU00339"/>
    </source>
</evidence>
<evidence type="ECO:0000313" key="7">
    <source>
        <dbReference type="Proteomes" id="UP000190669"/>
    </source>
</evidence>
<evidence type="ECO:0000259" key="4">
    <source>
        <dbReference type="PROSITE" id="PS01124"/>
    </source>
</evidence>
<evidence type="ECO:0000313" key="5">
    <source>
        <dbReference type="EMBL" id="SKC03507.1"/>
    </source>
</evidence>
<keyword evidence="2" id="KW-0472">Membrane</keyword>
<reference evidence="6 8" key="2">
    <citation type="submission" date="2018-06" db="EMBL/GenBank/DDBJ databases">
        <authorList>
            <consortium name="Pathogen Informatics"/>
            <person name="Doyle S."/>
        </authorList>
    </citation>
    <scope>NUCLEOTIDE SEQUENCE [LARGE SCALE GENOMIC DNA]</scope>
    <source>
        <strain evidence="6 8">NCTC11212</strain>
    </source>
</reference>
<protein>
    <submittedName>
        <fullName evidence="5">Helix-turn-helix domain-containing protein</fullName>
    </submittedName>
    <submittedName>
        <fullName evidence="6">Tetratricopeptide repeat</fullName>
    </submittedName>
</protein>
<dbReference type="SMART" id="SM00342">
    <property type="entry name" value="HTH_ARAC"/>
    <property type="match status" value="1"/>
</dbReference>
<dbReference type="InterPro" id="IPR019734">
    <property type="entry name" value="TPR_rpt"/>
</dbReference>
<dbReference type="EMBL" id="UAVR01000013">
    <property type="protein sequence ID" value="SQA90899.1"/>
    <property type="molecule type" value="Genomic_DNA"/>
</dbReference>
<feature type="transmembrane region" description="Helical" evidence="2">
    <location>
        <begin position="383"/>
        <end position="404"/>
    </location>
</feature>
<dbReference type="InterPro" id="IPR018060">
    <property type="entry name" value="HTH_AraC"/>
</dbReference>
<keyword evidence="2" id="KW-0812">Transmembrane</keyword>
<dbReference type="PROSITE" id="PS50005">
    <property type="entry name" value="TPR"/>
    <property type="match status" value="1"/>
</dbReference>
<feature type="repeat" description="TPR" evidence="1">
    <location>
        <begin position="142"/>
        <end position="175"/>
    </location>
</feature>
<evidence type="ECO:0000256" key="2">
    <source>
        <dbReference type="SAM" id="Phobius"/>
    </source>
</evidence>
<dbReference type="GO" id="GO:0043565">
    <property type="term" value="F:sequence-specific DNA binding"/>
    <property type="evidence" value="ECO:0007669"/>
    <property type="project" value="InterPro"/>
</dbReference>
<gene>
    <name evidence="6" type="ORF">NCTC11212_02803</name>
    <name evidence="5" type="ORF">SAMN05421800_12258</name>
</gene>
<comment type="caution">
    <text evidence="6">The sequence shown here is derived from an EMBL/GenBank/DDBJ whole genome shotgun (WGS) entry which is preliminary data.</text>
</comment>
<feature type="signal peptide" evidence="3">
    <location>
        <begin position="1"/>
        <end position="20"/>
    </location>
</feature>
<dbReference type="AlphaFoldDB" id="A0AAX2IMC4"/>
<keyword evidence="1" id="KW-0802">TPR repeat</keyword>
<keyword evidence="3" id="KW-0732">Signal</keyword>